<evidence type="ECO:0000256" key="1">
    <source>
        <dbReference type="SAM" id="Phobius"/>
    </source>
</evidence>
<feature type="transmembrane region" description="Helical" evidence="1">
    <location>
        <begin position="29"/>
        <end position="49"/>
    </location>
</feature>
<sequence>MKAAGTLLLVTAIFEGILGIPLLGGTLVMLSGYTVLFVTLVLHIITLVFCSQHNKPIVGSILGIVTSVLAWIPVLGMILHLTTAVFLFYAAFKKDHLQQHPPYPPAPGSF</sequence>
<comment type="caution">
    <text evidence="2">The sequence shown here is derived from an EMBL/GenBank/DDBJ whole genome shotgun (WGS) entry which is preliminary data.</text>
</comment>
<feature type="transmembrane region" description="Helical" evidence="1">
    <location>
        <begin position="61"/>
        <end position="92"/>
    </location>
</feature>
<organism evidence="2 3">
    <name type="scientific">Paenibacillus endophyticus</name>
    <dbReference type="NCBI Taxonomy" id="1294268"/>
    <lineage>
        <taxon>Bacteria</taxon>
        <taxon>Bacillati</taxon>
        <taxon>Bacillota</taxon>
        <taxon>Bacilli</taxon>
        <taxon>Bacillales</taxon>
        <taxon>Paenibacillaceae</taxon>
        <taxon>Paenibacillus</taxon>
    </lineage>
</organism>
<accession>A0A7W5GEC7</accession>
<gene>
    <name evidence="2" type="ORF">FHS16_006128</name>
</gene>
<dbReference type="AlphaFoldDB" id="A0A7W5GEC7"/>
<dbReference type="RefSeq" id="WP_183571150.1">
    <property type="nucleotide sequence ID" value="NZ_CBCSLB010000043.1"/>
</dbReference>
<protein>
    <submittedName>
        <fullName evidence="2">Uncharacterized SAM-binding protein YcdF (DUF218 family)</fullName>
    </submittedName>
</protein>
<keyword evidence="1" id="KW-1133">Transmembrane helix</keyword>
<reference evidence="2 3" key="1">
    <citation type="submission" date="2020-08" db="EMBL/GenBank/DDBJ databases">
        <title>Genomic Encyclopedia of Type Strains, Phase III (KMG-III): the genomes of soil and plant-associated and newly described type strains.</title>
        <authorList>
            <person name="Whitman W."/>
        </authorList>
    </citation>
    <scope>NUCLEOTIDE SEQUENCE [LARGE SCALE GENOMIC DNA]</scope>
    <source>
        <strain evidence="2 3">CECT 8234</strain>
    </source>
</reference>
<proteinExistence type="predicted"/>
<evidence type="ECO:0000313" key="2">
    <source>
        <dbReference type="EMBL" id="MBB3156012.1"/>
    </source>
</evidence>
<keyword evidence="1" id="KW-0472">Membrane</keyword>
<name>A0A7W5GEC7_9BACL</name>
<dbReference type="EMBL" id="JACHXW010000031">
    <property type="protein sequence ID" value="MBB3156012.1"/>
    <property type="molecule type" value="Genomic_DNA"/>
</dbReference>
<evidence type="ECO:0000313" key="3">
    <source>
        <dbReference type="Proteomes" id="UP000518605"/>
    </source>
</evidence>
<keyword evidence="3" id="KW-1185">Reference proteome</keyword>
<dbReference type="Proteomes" id="UP000518605">
    <property type="component" value="Unassembled WGS sequence"/>
</dbReference>
<keyword evidence="1" id="KW-0812">Transmembrane</keyword>